<evidence type="ECO:0000313" key="2">
    <source>
        <dbReference type="Proteomes" id="UP000196402"/>
    </source>
</evidence>
<sequence length="279" mass="32764">MSEELYNSVPLFDKYEGIKNKCNVEIDDEKIDLCDPSIFGDVCNDKHFYRKCLIADKYLTYIEDEEGSRNIKEACKYFSYWAYKEMIMDKKYSYSVSTLHENINKISNFNICKKYVENISTETFLNIDNLYKLYQNFKEILNGDEPFNCDKAKKCVEFYKTFEGTCYLDSDDPFCIGLKKFREAYNKTMKSAQKCEEYKILQELQKRPEKSANTIATAAITAISFASIMTYKFTPLGSWVRHRLSGNKNMINKLEKEFKASQNSSKIQDMEYRVPYNSS</sequence>
<dbReference type="VEuPathDB" id="PlasmoDB:PVX_096925"/>
<dbReference type="VEuPathDB" id="PlasmoDB:PVW1_140082800"/>
<accession>A0A1G4EAR8</accession>
<organism evidence="1 2">
    <name type="scientific">Plasmodium vivax</name>
    <name type="common">malaria parasite P. vivax</name>
    <dbReference type="NCBI Taxonomy" id="5855"/>
    <lineage>
        <taxon>Eukaryota</taxon>
        <taxon>Sar</taxon>
        <taxon>Alveolata</taxon>
        <taxon>Apicomplexa</taxon>
        <taxon>Aconoidasida</taxon>
        <taxon>Haemosporida</taxon>
        <taxon>Plasmodiidae</taxon>
        <taxon>Plasmodium</taxon>
        <taxon>Plasmodium (Plasmodium)</taxon>
    </lineage>
</organism>
<dbReference type="Proteomes" id="UP000196402">
    <property type="component" value="Unassembled WGS sequence"/>
</dbReference>
<dbReference type="VEuPathDB" id="PlasmoDB:PVP01_0004800"/>
<dbReference type="InterPro" id="IPR008780">
    <property type="entry name" value="Plasmodium_Vir"/>
</dbReference>
<dbReference type="VEuPathDB" id="PlasmoDB:PVPAM_010007200"/>
<protein>
    <submittedName>
        <fullName evidence="1">VIR protein</fullName>
    </submittedName>
</protein>
<name>A0A1G4EAR8_PLAVI</name>
<dbReference type="Pfam" id="PF05795">
    <property type="entry name" value="Plasmodium_Vir"/>
    <property type="match status" value="1"/>
</dbReference>
<proteinExistence type="predicted"/>
<reference evidence="1 2" key="1">
    <citation type="submission" date="2016-07" db="EMBL/GenBank/DDBJ databases">
        <authorList>
            <consortium name="Pathogen Informatics"/>
        </authorList>
    </citation>
    <scope>NUCLEOTIDE SEQUENCE [LARGE SCALE GENOMIC DNA]</scope>
</reference>
<dbReference type="AlphaFoldDB" id="A0A1G4EAR8"/>
<gene>
    <name evidence="1" type="ORF">PVT01_000092300</name>
</gene>
<dbReference type="EMBL" id="FLYH01000311">
    <property type="protein sequence ID" value="SCA83708.1"/>
    <property type="molecule type" value="Genomic_DNA"/>
</dbReference>
<evidence type="ECO:0000313" key="1">
    <source>
        <dbReference type="EMBL" id="SCA83708.1"/>
    </source>
</evidence>